<dbReference type="AlphaFoldDB" id="A0A4Q7JF31"/>
<dbReference type="RefSeq" id="WP_130473901.1">
    <property type="nucleotide sequence ID" value="NZ_SFCC01000002.1"/>
</dbReference>
<sequence length="69" mass="8103">MHERDRELLARMASVNRAMGDITLRLLHVQTRDDEYEQHLRQLGKRLTELGKDLVERADEIGHVIEIDP</sequence>
<reference evidence="1 2" key="1">
    <citation type="submission" date="2019-02" db="EMBL/GenBank/DDBJ databases">
        <title>Draft genome sequence of Amycolatopsis sp. 8-3EHSu isolated from roots of Suaeda maritima.</title>
        <authorList>
            <person name="Duangmal K."/>
            <person name="Chantavorakit T."/>
        </authorList>
    </citation>
    <scope>NUCLEOTIDE SEQUENCE [LARGE SCALE GENOMIC DNA]</scope>
    <source>
        <strain evidence="1 2">8-3EHSu</strain>
    </source>
</reference>
<dbReference type="EMBL" id="SFCC01000002">
    <property type="protein sequence ID" value="RZQ65114.1"/>
    <property type="molecule type" value="Genomic_DNA"/>
</dbReference>
<evidence type="ECO:0000313" key="2">
    <source>
        <dbReference type="Proteomes" id="UP000292003"/>
    </source>
</evidence>
<comment type="caution">
    <text evidence="1">The sequence shown here is derived from an EMBL/GenBank/DDBJ whole genome shotgun (WGS) entry which is preliminary data.</text>
</comment>
<evidence type="ECO:0000313" key="1">
    <source>
        <dbReference type="EMBL" id="RZQ65114.1"/>
    </source>
</evidence>
<gene>
    <name evidence="1" type="ORF">EWH70_04245</name>
</gene>
<protein>
    <submittedName>
        <fullName evidence="1">Uncharacterized protein</fullName>
    </submittedName>
</protein>
<name>A0A4Q7JF31_9PSEU</name>
<organism evidence="1 2">
    <name type="scientific">Amycolatopsis suaedae</name>
    <dbReference type="NCBI Taxonomy" id="2510978"/>
    <lineage>
        <taxon>Bacteria</taxon>
        <taxon>Bacillati</taxon>
        <taxon>Actinomycetota</taxon>
        <taxon>Actinomycetes</taxon>
        <taxon>Pseudonocardiales</taxon>
        <taxon>Pseudonocardiaceae</taxon>
        <taxon>Amycolatopsis</taxon>
    </lineage>
</organism>
<dbReference type="Proteomes" id="UP000292003">
    <property type="component" value="Unassembled WGS sequence"/>
</dbReference>
<dbReference type="OrthoDB" id="3631464at2"/>
<accession>A0A4Q7JF31</accession>
<keyword evidence="2" id="KW-1185">Reference proteome</keyword>
<proteinExistence type="predicted"/>